<protein>
    <recommendedName>
        <fullName evidence="6">Cilia- and flagella-associated protein 53</fullName>
    </recommendedName>
</protein>
<dbReference type="GeneID" id="27687118"/>
<feature type="coiled-coil region" evidence="7">
    <location>
        <begin position="64"/>
        <end position="144"/>
    </location>
</feature>
<evidence type="ECO:0000256" key="6">
    <source>
        <dbReference type="ARBA" id="ARBA00033773"/>
    </source>
</evidence>
<dbReference type="VEuPathDB" id="FungiDB:SPPG_03612"/>
<feature type="domain" description="Trichohyalin-plectin-homology" evidence="8">
    <location>
        <begin position="141"/>
        <end position="477"/>
    </location>
</feature>
<evidence type="ECO:0000259" key="8">
    <source>
        <dbReference type="Pfam" id="PF13868"/>
    </source>
</evidence>
<dbReference type="GO" id="GO:0005929">
    <property type="term" value="C:cilium"/>
    <property type="evidence" value="ECO:0007669"/>
    <property type="project" value="UniProtKB-SubCell"/>
</dbReference>
<dbReference type="eggNOG" id="ENOG502QRDR">
    <property type="taxonomic scope" value="Eukaryota"/>
</dbReference>
<keyword evidence="10" id="KW-1185">Reference proteome</keyword>
<evidence type="ECO:0000256" key="7">
    <source>
        <dbReference type="SAM" id="Coils"/>
    </source>
</evidence>
<dbReference type="InterPro" id="IPR043597">
    <property type="entry name" value="TPH_dom"/>
</dbReference>
<name>A0A0L0HK32_SPIPD</name>
<keyword evidence="2 7" id="KW-0175">Coiled coil</keyword>
<dbReference type="PANTHER" id="PTHR31183">
    <property type="entry name" value="TRICHOPLEIN KERATIN FILAMENT-BINDING PROTEIN FAMILY MEMBER"/>
    <property type="match status" value="1"/>
</dbReference>
<dbReference type="EMBL" id="KQ257454">
    <property type="protein sequence ID" value="KND01822.1"/>
    <property type="molecule type" value="Genomic_DNA"/>
</dbReference>
<feature type="coiled-coil region" evidence="7">
    <location>
        <begin position="396"/>
        <end position="473"/>
    </location>
</feature>
<evidence type="ECO:0000313" key="9">
    <source>
        <dbReference type="EMBL" id="KND01821.1"/>
    </source>
</evidence>
<proteinExistence type="inferred from homology"/>
<dbReference type="OrthoDB" id="75950at2759"/>
<sequence>MATIAQARGGRHGGFRSDFLIANRRREEETRTRMREQIQYYEKTALQSHFEESTNAAIMRNRIMRRFEELKSQENSKLEQRRERLRQLLAHDDERYQKELASTVVTGESRVEAMRARMNELKAKREKERQKIVEEKLLQRWRNECDELRSIESHLLEKEVASARAEQLIEVQEKRALAKQEKKYYDDLWEQDRLKKIEREEADRLRRRAMNEAMTATLQEQLRLLKEHAQEEQRLKQEEGVLMRQEHELRLLEEERARLRKIQDQRQVRLELDAFNKLKVQQRQREVQDALDLDIKIVNAFFRMDEQEKESRNRRKEEMRKEMLLYMEHLREQQRIEKEREREVDRMYAEEAEKLWQARAEKWSKEQGARDRLMQEVLSGRQEQLQNALNHNRVRQEEARMEKHLLEQQIAQARAQEEAERERHARNAQEYKGALLQQMTVAQERKKVEKEQAARESAAEKEAEELYKDLLRQETDRAHQLPRVRAFRATNRDATRLTVTPMWATVVGSGAKKTK</sequence>
<dbReference type="Proteomes" id="UP000053201">
    <property type="component" value="Unassembled WGS sequence"/>
</dbReference>
<evidence type="ECO:0000256" key="3">
    <source>
        <dbReference type="ARBA" id="ARBA00023069"/>
    </source>
</evidence>
<dbReference type="PANTHER" id="PTHR31183:SF1">
    <property type="entry name" value="CILIA- AND FLAGELLA-ASSOCIATED PROTEIN 53"/>
    <property type="match status" value="1"/>
</dbReference>
<dbReference type="Pfam" id="PF13868">
    <property type="entry name" value="TPH"/>
    <property type="match status" value="1"/>
</dbReference>
<evidence type="ECO:0000256" key="1">
    <source>
        <dbReference type="ARBA" id="ARBA00004138"/>
    </source>
</evidence>
<evidence type="ECO:0000313" key="10">
    <source>
        <dbReference type="Proteomes" id="UP000053201"/>
    </source>
</evidence>
<dbReference type="EMBL" id="KQ257454">
    <property type="protein sequence ID" value="KND01821.1"/>
    <property type="molecule type" value="Genomic_DNA"/>
</dbReference>
<dbReference type="AlphaFoldDB" id="A0A0L0HK32"/>
<accession>A0A0L0HK32</accession>
<dbReference type="RefSeq" id="XP_016609860.1">
    <property type="nucleotide sequence ID" value="XM_016751873.1"/>
</dbReference>
<comment type="subcellular location">
    <subcellularLocation>
        <location evidence="1">Cell projection</location>
        <location evidence="1">Cilium</location>
    </subcellularLocation>
</comment>
<evidence type="ECO:0000256" key="5">
    <source>
        <dbReference type="ARBA" id="ARBA00033747"/>
    </source>
</evidence>
<keyword evidence="3" id="KW-0969">Cilium</keyword>
<comment type="similarity">
    <text evidence="5">Belongs to the CFAP53 family.</text>
</comment>
<keyword evidence="4" id="KW-0966">Cell projection</keyword>
<feature type="coiled-coil region" evidence="7">
    <location>
        <begin position="211"/>
        <end position="262"/>
    </location>
</feature>
<evidence type="ECO:0000256" key="2">
    <source>
        <dbReference type="ARBA" id="ARBA00023054"/>
    </source>
</evidence>
<evidence type="ECO:0000256" key="4">
    <source>
        <dbReference type="ARBA" id="ARBA00023273"/>
    </source>
</evidence>
<gene>
    <name evidence="9" type="ORF">SPPG_03612</name>
</gene>
<dbReference type="STRING" id="645134.A0A0L0HK32"/>
<dbReference type="InterPro" id="IPR043596">
    <property type="entry name" value="CFAP53/TCHP"/>
</dbReference>
<reference evidence="9 10" key="1">
    <citation type="submission" date="2009-08" db="EMBL/GenBank/DDBJ databases">
        <title>The Genome Sequence of Spizellomyces punctatus strain DAOM BR117.</title>
        <authorList>
            <consortium name="The Broad Institute Genome Sequencing Platform"/>
            <person name="Russ C."/>
            <person name="Cuomo C."/>
            <person name="Shea T."/>
            <person name="Young S.K."/>
            <person name="Zeng Q."/>
            <person name="Koehrsen M."/>
            <person name="Haas B."/>
            <person name="Borodovsky M."/>
            <person name="Guigo R."/>
            <person name="Alvarado L."/>
            <person name="Berlin A."/>
            <person name="Bochicchio J."/>
            <person name="Borenstein D."/>
            <person name="Chapman S."/>
            <person name="Chen Z."/>
            <person name="Engels R."/>
            <person name="Freedman E."/>
            <person name="Gellesch M."/>
            <person name="Goldberg J."/>
            <person name="Griggs A."/>
            <person name="Gujja S."/>
            <person name="Heiman D."/>
            <person name="Hepburn T."/>
            <person name="Howarth C."/>
            <person name="Jen D."/>
            <person name="Larson L."/>
            <person name="Lewis B."/>
            <person name="Mehta T."/>
            <person name="Park D."/>
            <person name="Pearson M."/>
            <person name="Roberts A."/>
            <person name="Saif S."/>
            <person name="Shenoy N."/>
            <person name="Sisk P."/>
            <person name="Stolte C."/>
            <person name="Sykes S."/>
            <person name="Thomson T."/>
            <person name="Walk T."/>
            <person name="White J."/>
            <person name="Yandava C."/>
            <person name="Burger G."/>
            <person name="Gray M.W."/>
            <person name="Holland P.W.H."/>
            <person name="King N."/>
            <person name="Lang F.B.F."/>
            <person name="Roger A.J."/>
            <person name="Ruiz-Trillo I."/>
            <person name="Lander E."/>
            <person name="Nusbaum C."/>
        </authorList>
    </citation>
    <scope>NUCLEOTIDE SEQUENCE [LARGE SCALE GENOMIC DNA]</scope>
    <source>
        <strain evidence="9 10">DAOM BR117</strain>
    </source>
</reference>
<dbReference type="OMA" id="IQAQHND"/>
<organism evidence="9 10">
    <name type="scientific">Spizellomyces punctatus (strain DAOM BR117)</name>
    <dbReference type="NCBI Taxonomy" id="645134"/>
    <lineage>
        <taxon>Eukaryota</taxon>
        <taxon>Fungi</taxon>
        <taxon>Fungi incertae sedis</taxon>
        <taxon>Chytridiomycota</taxon>
        <taxon>Chytridiomycota incertae sedis</taxon>
        <taxon>Chytridiomycetes</taxon>
        <taxon>Spizellomycetales</taxon>
        <taxon>Spizellomycetaceae</taxon>
        <taxon>Spizellomyces</taxon>
    </lineage>
</organism>
<dbReference type="RefSeq" id="XP_016609861.1">
    <property type="nucleotide sequence ID" value="XM_016751874.1"/>
</dbReference>